<feature type="transmembrane region" description="Helical" evidence="1">
    <location>
        <begin position="361"/>
        <end position="382"/>
    </location>
</feature>
<feature type="transmembrane region" description="Helical" evidence="1">
    <location>
        <begin position="219"/>
        <end position="239"/>
    </location>
</feature>
<keyword evidence="1" id="KW-0812">Transmembrane</keyword>
<feature type="transmembrane region" description="Helical" evidence="1">
    <location>
        <begin position="279"/>
        <end position="300"/>
    </location>
</feature>
<accession>A0A517TRV0</accession>
<gene>
    <name evidence="3" type="ORF">I41_02500</name>
</gene>
<organism evidence="3 4">
    <name type="scientific">Lacipirellula limnantheis</name>
    <dbReference type="NCBI Taxonomy" id="2528024"/>
    <lineage>
        <taxon>Bacteria</taxon>
        <taxon>Pseudomonadati</taxon>
        <taxon>Planctomycetota</taxon>
        <taxon>Planctomycetia</taxon>
        <taxon>Pirellulales</taxon>
        <taxon>Lacipirellulaceae</taxon>
        <taxon>Lacipirellula</taxon>
    </lineage>
</organism>
<name>A0A517TRV0_9BACT</name>
<protein>
    <recommendedName>
        <fullName evidence="2">DUF5009 domain-containing protein</fullName>
    </recommendedName>
</protein>
<dbReference type="PANTHER" id="PTHR31061:SF24">
    <property type="entry name" value="LD22376P"/>
    <property type="match status" value="1"/>
</dbReference>
<keyword evidence="4" id="KW-1185">Reference proteome</keyword>
<feature type="domain" description="DUF5009" evidence="2">
    <location>
        <begin position="15"/>
        <end position="166"/>
    </location>
</feature>
<keyword evidence="1" id="KW-1133">Transmembrane helix</keyword>
<keyword evidence="1" id="KW-0472">Membrane</keyword>
<dbReference type="AlphaFoldDB" id="A0A517TRV0"/>
<sequence length="390" mass="42761">MSFDSPAPTKSQRLLSLDAFRGMTIIGMVLVNNPGKWEPGQRYGMLDHAPWHGWTPTDWIFPLFLFIMGTSLAYSMKKYRDGAAIDPAVYARIVRRTILLFALGLFSVLFSRTLAIVFNGADGLHLETWRLLGVLQRIALVFLAASLIVLHTSLRTQIAIVLGLLLGYWALLAWLPAGSNYPTRLSPEGNVVRAFDLKVLGADHMYTQAKSEKTEPEGLLSTLPAIVNTLLGYWVGLAIQRRGANWGTVGWLIVAGIGLTAVGIVWGDVFPINKKLWTSSFVLLTSGVGMIGLGLCLGLFDVAGYRKLARPLEIVGINAIFIFVGSGLLAQLLGATRVGESSTKGWLYEKVFTDHISDPKLASLAFAAATVAFWWIILWGMARRGWSVRV</sequence>
<dbReference type="RefSeq" id="WP_145430192.1">
    <property type="nucleotide sequence ID" value="NZ_CP036339.1"/>
</dbReference>
<feature type="transmembrane region" description="Helical" evidence="1">
    <location>
        <begin position="158"/>
        <end position="177"/>
    </location>
</feature>
<dbReference type="Proteomes" id="UP000317909">
    <property type="component" value="Chromosome"/>
</dbReference>
<dbReference type="OrthoDB" id="9788724at2"/>
<evidence type="ECO:0000259" key="2">
    <source>
        <dbReference type="Pfam" id="PF16401"/>
    </source>
</evidence>
<feature type="transmembrane region" description="Helical" evidence="1">
    <location>
        <begin position="59"/>
        <end position="76"/>
    </location>
</feature>
<evidence type="ECO:0000313" key="3">
    <source>
        <dbReference type="EMBL" id="QDT71095.1"/>
    </source>
</evidence>
<evidence type="ECO:0000256" key="1">
    <source>
        <dbReference type="SAM" id="Phobius"/>
    </source>
</evidence>
<feature type="transmembrane region" description="Helical" evidence="1">
    <location>
        <begin position="130"/>
        <end position="151"/>
    </location>
</feature>
<dbReference type="InterPro" id="IPR032176">
    <property type="entry name" value="DUF5009"/>
</dbReference>
<feature type="transmembrane region" description="Helical" evidence="1">
    <location>
        <begin position="97"/>
        <end position="118"/>
    </location>
</feature>
<dbReference type="PANTHER" id="PTHR31061">
    <property type="entry name" value="LD22376P"/>
    <property type="match status" value="1"/>
</dbReference>
<feature type="transmembrane region" description="Helical" evidence="1">
    <location>
        <begin position="246"/>
        <end position="267"/>
    </location>
</feature>
<dbReference type="Pfam" id="PF16401">
    <property type="entry name" value="DUF5009"/>
    <property type="match status" value="1"/>
</dbReference>
<evidence type="ECO:0000313" key="4">
    <source>
        <dbReference type="Proteomes" id="UP000317909"/>
    </source>
</evidence>
<dbReference type="KEGG" id="llh:I41_02500"/>
<proteinExistence type="predicted"/>
<reference evidence="3 4" key="1">
    <citation type="submission" date="2019-02" db="EMBL/GenBank/DDBJ databases">
        <title>Deep-cultivation of Planctomycetes and their phenomic and genomic characterization uncovers novel biology.</title>
        <authorList>
            <person name="Wiegand S."/>
            <person name="Jogler M."/>
            <person name="Boedeker C."/>
            <person name="Pinto D."/>
            <person name="Vollmers J."/>
            <person name="Rivas-Marin E."/>
            <person name="Kohn T."/>
            <person name="Peeters S.H."/>
            <person name="Heuer A."/>
            <person name="Rast P."/>
            <person name="Oberbeckmann S."/>
            <person name="Bunk B."/>
            <person name="Jeske O."/>
            <person name="Meyerdierks A."/>
            <person name="Storesund J.E."/>
            <person name="Kallscheuer N."/>
            <person name="Luecker S."/>
            <person name="Lage O.M."/>
            <person name="Pohl T."/>
            <person name="Merkel B.J."/>
            <person name="Hornburger P."/>
            <person name="Mueller R.-W."/>
            <person name="Bruemmer F."/>
            <person name="Labrenz M."/>
            <person name="Spormann A.M."/>
            <person name="Op den Camp H."/>
            <person name="Overmann J."/>
            <person name="Amann R."/>
            <person name="Jetten M.S.M."/>
            <person name="Mascher T."/>
            <person name="Medema M.H."/>
            <person name="Devos D.P."/>
            <person name="Kaster A.-K."/>
            <person name="Ovreas L."/>
            <person name="Rohde M."/>
            <person name="Galperin M.Y."/>
            <person name="Jogler C."/>
        </authorList>
    </citation>
    <scope>NUCLEOTIDE SEQUENCE [LARGE SCALE GENOMIC DNA]</scope>
    <source>
        <strain evidence="3 4">I41</strain>
    </source>
</reference>
<feature type="transmembrane region" description="Helical" evidence="1">
    <location>
        <begin position="312"/>
        <end position="333"/>
    </location>
</feature>
<dbReference type="EMBL" id="CP036339">
    <property type="protein sequence ID" value="QDT71095.1"/>
    <property type="molecule type" value="Genomic_DNA"/>
</dbReference>